<dbReference type="Proteomes" id="UP001231649">
    <property type="component" value="Chromosome 14"/>
</dbReference>
<organism evidence="1 2">
    <name type="scientific">Mythimna loreyi</name>
    <dbReference type="NCBI Taxonomy" id="667449"/>
    <lineage>
        <taxon>Eukaryota</taxon>
        <taxon>Metazoa</taxon>
        <taxon>Ecdysozoa</taxon>
        <taxon>Arthropoda</taxon>
        <taxon>Hexapoda</taxon>
        <taxon>Insecta</taxon>
        <taxon>Pterygota</taxon>
        <taxon>Neoptera</taxon>
        <taxon>Endopterygota</taxon>
        <taxon>Lepidoptera</taxon>
        <taxon>Glossata</taxon>
        <taxon>Ditrysia</taxon>
        <taxon>Noctuoidea</taxon>
        <taxon>Noctuidae</taxon>
        <taxon>Noctuinae</taxon>
        <taxon>Hadenini</taxon>
        <taxon>Mythimna</taxon>
    </lineage>
</organism>
<sequence>MVHVTCSALHCPSSSRTHDVKFHQLPHDPKRRKIWLKACKRTDVIDREASFFKNKYVCSLHFPKCMYTKKEYLRKTAVPSLYLSAKPMQHDSCTQTEEFKPYVEQKIEEQQYQNNLSILSVKNSFATHTQNEDPLPNTIHDVDVKEEPEFFEPDVAMETDNNDDADYENSDLDTFEDEEEMKPDIGETEILALGQSTQALQCHDYLRFNIHSGEIKKEIITQTNTEESQLFKLDAEIKTENDDDVSKNCDLETTGEDVKIKLVLDETKMIPLPQPSQFLKSDMESFKTVEIKSENNVDGNCDSDSSEYEEIKPDIGETEILVPKPCSNLVDSDIIKELLAVQVEASVAVSEADCAQRQPKDGSYGLVIIQGAVCSILSFLLSAT</sequence>
<keyword evidence="2" id="KW-1185">Reference proteome</keyword>
<evidence type="ECO:0000313" key="2">
    <source>
        <dbReference type="Proteomes" id="UP001231649"/>
    </source>
</evidence>
<proteinExistence type="predicted"/>
<evidence type="ECO:0000313" key="1">
    <source>
        <dbReference type="EMBL" id="KAJ8723372.1"/>
    </source>
</evidence>
<dbReference type="EMBL" id="CM056790">
    <property type="protein sequence ID" value="KAJ8723372.1"/>
    <property type="molecule type" value="Genomic_DNA"/>
</dbReference>
<gene>
    <name evidence="1" type="ORF">PYW08_003284</name>
</gene>
<accession>A0ACC2QRR7</accession>
<comment type="caution">
    <text evidence="1">The sequence shown here is derived from an EMBL/GenBank/DDBJ whole genome shotgun (WGS) entry which is preliminary data.</text>
</comment>
<protein>
    <submittedName>
        <fullName evidence="1">Uncharacterized protein</fullName>
    </submittedName>
</protein>
<name>A0ACC2QRR7_9NEOP</name>
<reference evidence="1" key="1">
    <citation type="submission" date="2023-03" db="EMBL/GenBank/DDBJ databases">
        <title>Chromosome-level genomes of two armyworms, Mythimna separata and Mythimna loreyi, provide insights into the biosynthesis and reception of sex pheromones.</title>
        <authorList>
            <person name="Zhao H."/>
        </authorList>
    </citation>
    <scope>NUCLEOTIDE SEQUENCE</scope>
    <source>
        <strain evidence="1">BeijingLab</strain>
    </source>
</reference>